<evidence type="ECO:0000313" key="4">
    <source>
        <dbReference type="EMBL" id="QEE19150.1"/>
    </source>
</evidence>
<protein>
    <submittedName>
        <fullName evidence="4">Nucleotidyltransferase family protein</fullName>
    </submittedName>
</protein>
<dbReference type="InterPro" id="IPR025877">
    <property type="entry name" value="MobA-like_NTP_Trfase"/>
</dbReference>
<dbReference type="Pfam" id="PF12804">
    <property type="entry name" value="NTP_transf_3"/>
    <property type="match status" value="1"/>
</dbReference>
<gene>
    <name evidence="4" type="ORF">FNA67_02705</name>
</gene>
<evidence type="ECO:0000256" key="1">
    <source>
        <dbReference type="ARBA" id="ARBA00022679"/>
    </source>
</evidence>
<dbReference type="CDD" id="cd06422">
    <property type="entry name" value="NTP_transferase_like_1"/>
    <property type="match status" value="1"/>
</dbReference>
<dbReference type="AlphaFoldDB" id="A0A5B9DIV1"/>
<dbReference type="InterPro" id="IPR029044">
    <property type="entry name" value="Nucleotide-diphossugar_trans"/>
</dbReference>
<dbReference type="EMBL" id="CP041690">
    <property type="protein sequence ID" value="QEE19150.1"/>
    <property type="molecule type" value="Genomic_DNA"/>
</dbReference>
<dbReference type="SUPFAM" id="SSF53448">
    <property type="entry name" value="Nucleotide-diphospho-sugar transferases"/>
    <property type="match status" value="1"/>
</dbReference>
<dbReference type="InterPro" id="IPR050065">
    <property type="entry name" value="GlmU-like"/>
</dbReference>
<name>A0A5B9DIV1_9HYPH</name>
<evidence type="ECO:0000313" key="5">
    <source>
        <dbReference type="Proteomes" id="UP000321062"/>
    </source>
</evidence>
<evidence type="ECO:0000256" key="2">
    <source>
        <dbReference type="ARBA" id="ARBA00022695"/>
    </source>
</evidence>
<dbReference type="PANTHER" id="PTHR43584">
    <property type="entry name" value="NUCLEOTIDYL TRANSFERASE"/>
    <property type="match status" value="1"/>
</dbReference>
<keyword evidence="3" id="KW-0460">Magnesium</keyword>
<keyword evidence="5" id="KW-1185">Reference proteome</keyword>
<sequence length="231" mass="25278">MTRLKPDVMLLAAGYGKRMLPLTETTPKPLIEVAGQRLLDRVIANARDEDLDRFVINAHHLAPQIEAAARERGLTVSNEPELLNTGGGVRQALPLLATDPILIMNTDAFWPEGSDAPIGRMIDLFAEKRPEMVLLCVQPRRAHGFRRSHDFCLAPDAHVTLDRGQPVIYGGVALVARSVFEGAPEGAFSLAALFDRNLERNHLYGVVLDAPWFHVGDVQGLAEADHLLASA</sequence>
<proteinExistence type="predicted"/>
<keyword evidence="1 4" id="KW-0808">Transferase</keyword>
<dbReference type="PANTHER" id="PTHR43584:SF8">
    <property type="entry name" value="N-ACETYLMURAMATE ALPHA-1-PHOSPHATE URIDYLYLTRANSFERASE"/>
    <property type="match status" value="1"/>
</dbReference>
<dbReference type="GO" id="GO:0016779">
    <property type="term" value="F:nucleotidyltransferase activity"/>
    <property type="evidence" value="ECO:0007669"/>
    <property type="project" value="UniProtKB-KW"/>
</dbReference>
<dbReference type="Proteomes" id="UP000321062">
    <property type="component" value="Chromosome"/>
</dbReference>
<dbReference type="OrthoDB" id="9788272at2"/>
<dbReference type="KEGG" id="yti:FNA67_02705"/>
<accession>A0A5B9DIV1</accession>
<reference evidence="4 5" key="1">
    <citation type="journal article" date="2015" name="Int. J. Syst. Evol. Microbiol.">
        <title>Youhaiella tibetensis gen. nov., sp. nov., isolated from subsurface sediment.</title>
        <authorList>
            <person name="Wang Y.X."/>
            <person name="Huang F.Q."/>
            <person name="Nogi Y."/>
            <person name="Pang S.J."/>
            <person name="Wang P.K."/>
            <person name="Lv J."/>
        </authorList>
    </citation>
    <scope>NUCLEOTIDE SEQUENCE [LARGE SCALE GENOMIC DNA]</scope>
    <source>
        <strain evidence="5">fig4</strain>
    </source>
</reference>
<keyword evidence="2" id="KW-0548">Nucleotidyltransferase</keyword>
<dbReference type="RefSeq" id="WP_147654972.1">
    <property type="nucleotide sequence ID" value="NZ_BMFM01000001.1"/>
</dbReference>
<organism evidence="4 5">
    <name type="scientific">Paradevosia tibetensis</name>
    <dbReference type="NCBI Taxonomy" id="1447062"/>
    <lineage>
        <taxon>Bacteria</taxon>
        <taxon>Pseudomonadati</taxon>
        <taxon>Pseudomonadota</taxon>
        <taxon>Alphaproteobacteria</taxon>
        <taxon>Hyphomicrobiales</taxon>
        <taxon>Devosiaceae</taxon>
        <taxon>Paradevosia</taxon>
    </lineage>
</organism>
<dbReference type="Gene3D" id="3.90.550.10">
    <property type="entry name" value="Spore Coat Polysaccharide Biosynthesis Protein SpsA, Chain A"/>
    <property type="match status" value="1"/>
</dbReference>
<evidence type="ECO:0000256" key="3">
    <source>
        <dbReference type="ARBA" id="ARBA00022842"/>
    </source>
</evidence>